<evidence type="ECO:0000256" key="3">
    <source>
        <dbReference type="ARBA" id="ARBA00022630"/>
    </source>
</evidence>
<dbReference type="SUPFAM" id="SSF56645">
    <property type="entry name" value="Acyl-CoA dehydrogenase NM domain-like"/>
    <property type="match status" value="1"/>
</dbReference>
<keyword evidence="4" id="KW-0274">FAD</keyword>
<evidence type="ECO:0000256" key="5">
    <source>
        <dbReference type="ARBA" id="ARBA00023002"/>
    </source>
</evidence>
<gene>
    <name evidence="9" type="ORF">Q2T77_26085</name>
</gene>
<proteinExistence type="inferred from homology"/>
<dbReference type="PANTHER" id="PTHR48083">
    <property type="entry name" value="MEDIUM-CHAIN SPECIFIC ACYL-COA DEHYDROGENASE, MITOCHONDRIAL-RELATED"/>
    <property type="match status" value="1"/>
</dbReference>
<dbReference type="InterPro" id="IPR009100">
    <property type="entry name" value="AcylCoA_DH/oxidase_NM_dom_sf"/>
</dbReference>
<dbReference type="InterPro" id="IPR006091">
    <property type="entry name" value="Acyl-CoA_Oxase/DH_mid-dom"/>
</dbReference>
<dbReference type="Pfam" id="PF02771">
    <property type="entry name" value="Acyl-CoA_dh_N"/>
    <property type="match status" value="1"/>
</dbReference>
<comment type="similarity">
    <text evidence="2">Belongs to the acyl-CoA dehydrogenase family.</text>
</comment>
<comment type="caution">
    <text evidence="9">The sequence shown here is derived from an EMBL/GenBank/DDBJ whole genome shotgun (WGS) entry which is preliminary data.</text>
</comment>
<comment type="cofactor">
    <cofactor evidence="1">
        <name>FAD</name>
        <dbReference type="ChEBI" id="CHEBI:57692"/>
    </cofactor>
</comment>
<name>A0ABT8SBD6_9BURK</name>
<dbReference type="PANTHER" id="PTHR48083:SF6">
    <property type="entry name" value="ACYL-COA DEHYDROGENASE 6"/>
    <property type="match status" value="1"/>
</dbReference>
<dbReference type="Pfam" id="PF00441">
    <property type="entry name" value="Acyl-CoA_dh_1"/>
    <property type="match status" value="1"/>
</dbReference>
<dbReference type="InterPro" id="IPR009075">
    <property type="entry name" value="AcylCo_DH/oxidase_C"/>
</dbReference>
<dbReference type="InterPro" id="IPR046373">
    <property type="entry name" value="Acyl-CoA_Oxase/DH_mid-dom_sf"/>
</dbReference>
<dbReference type="SUPFAM" id="SSF47203">
    <property type="entry name" value="Acyl-CoA dehydrogenase C-terminal domain-like"/>
    <property type="match status" value="1"/>
</dbReference>
<evidence type="ECO:0000256" key="2">
    <source>
        <dbReference type="ARBA" id="ARBA00009347"/>
    </source>
</evidence>
<evidence type="ECO:0000259" key="6">
    <source>
        <dbReference type="Pfam" id="PF00441"/>
    </source>
</evidence>
<dbReference type="InterPro" id="IPR006089">
    <property type="entry name" value="Acyl-CoA_DH_CS"/>
</dbReference>
<reference evidence="9" key="1">
    <citation type="submission" date="2023-06" db="EMBL/GenBank/DDBJ databases">
        <authorList>
            <person name="Jiang Y."/>
            <person name="Liu Q."/>
        </authorList>
    </citation>
    <scope>NUCLEOTIDE SEQUENCE</scope>
    <source>
        <strain evidence="9">CGMCC 1.12090</strain>
    </source>
</reference>
<dbReference type="InterPro" id="IPR050741">
    <property type="entry name" value="Acyl-CoA_dehydrogenase"/>
</dbReference>
<dbReference type="Pfam" id="PF02770">
    <property type="entry name" value="Acyl-CoA_dh_M"/>
    <property type="match status" value="1"/>
</dbReference>
<dbReference type="EMBL" id="JAUKVY010000022">
    <property type="protein sequence ID" value="MDO1535758.1"/>
    <property type="molecule type" value="Genomic_DNA"/>
</dbReference>
<dbReference type="Gene3D" id="2.40.110.10">
    <property type="entry name" value="Butyryl-CoA Dehydrogenase, subunit A, domain 2"/>
    <property type="match status" value="1"/>
</dbReference>
<dbReference type="RefSeq" id="WP_301813580.1">
    <property type="nucleotide sequence ID" value="NZ_JAUJZH010000022.1"/>
</dbReference>
<feature type="domain" description="Acyl-CoA dehydrogenase/oxidase C-terminal" evidence="6">
    <location>
        <begin position="229"/>
        <end position="377"/>
    </location>
</feature>
<evidence type="ECO:0000256" key="4">
    <source>
        <dbReference type="ARBA" id="ARBA00022827"/>
    </source>
</evidence>
<evidence type="ECO:0000313" key="10">
    <source>
        <dbReference type="Proteomes" id="UP001169027"/>
    </source>
</evidence>
<keyword evidence="3" id="KW-0285">Flavoprotein</keyword>
<organism evidence="9 10">
    <name type="scientific">Variovorax ginsengisoli</name>
    <dbReference type="NCBI Taxonomy" id="363844"/>
    <lineage>
        <taxon>Bacteria</taxon>
        <taxon>Pseudomonadati</taxon>
        <taxon>Pseudomonadota</taxon>
        <taxon>Betaproteobacteria</taxon>
        <taxon>Burkholderiales</taxon>
        <taxon>Comamonadaceae</taxon>
        <taxon>Variovorax</taxon>
    </lineage>
</organism>
<dbReference type="InterPro" id="IPR013786">
    <property type="entry name" value="AcylCoA_DH/ox_N"/>
</dbReference>
<feature type="domain" description="Acyl-CoA oxidase/dehydrogenase middle" evidence="7">
    <location>
        <begin position="122"/>
        <end position="217"/>
    </location>
</feature>
<dbReference type="PROSITE" id="PS00072">
    <property type="entry name" value="ACYL_COA_DH_1"/>
    <property type="match status" value="1"/>
</dbReference>
<sequence>MQLTPEHEALRDTLNRFIDKEINPHVDEWEREEIFPAHQVFRQLGALGLLGLTKPVENGGSGLDHSYGAVLAEGLARMNCGGIPMAIGVQTDMATPALAHRGSKEQREEFLAPAITGEYVACLGVSEVGSGSDVASIKTTARKDGGDYVINGGKMWTTNGTQADFCCVLANTSDGAAHRNKSLIIVPMKTRGVTVARKLRKMGMHASDTAQLHFDDVRVPQRHRIGEEGMGFIYQMEQFQIERLWGALNTAGMAQRAIDTTIGYTRDRQAFGRSVLDNQWVHYRLAELQTEVACLRAICWQGVAEVTAGQDATRTATMAKLKAGRVIREVADSCLQFWGGMGFMDESPISRIFRDGRLTSIGGGADEVMLQILSKFMGIFPQPA</sequence>
<evidence type="ECO:0000259" key="7">
    <source>
        <dbReference type="Pfam" id="PF02770"/>
    </source>
</evidence>
<dbReference type="PROSITE" id="PS00073">
    <property type="entry name" value="ACYL_COA_DH_2"/>
    <property type="match status" value="1"/>
</dbReference>
<dbReference type="Gene3D" id="1.10.540.10">
    <property type="entry name" value="Acyl-CoA dehydrogenase/oxidase, N-terminal domain"/>
    <property type="match status" value="1"/>
</dbReference>
<evidence type="ECO:0000313" key="9">
    <source>
        <dbReference type="EMBL" id="MDO1535758.1"/>
    </source>
</evidence>
<feature type="domain" description="Acyl-CoA dehydrogenase/oxidase N-terminal" evidence="8">
    <location>
        <begin position="4"/>
        <end position="118"/>
    </location>
</feature>
<accession>A0ABT8SBD6</accession>
<keyword evidence="5" id="KW-0560">Oxidoreductase</keyword>
<dbReference type="Proteomes" id="UP001169027">
    <property type="component" value="Unassembled WGS sequence"/>
</dbReference>
<dbReference type="Gene3D" id="1.20.140.10">
    <property type="entry name" value="Butyryl-CoA Dehydrogenase, subunit A, domain 3"/>
    <property type="match status" value="1"/>
</dbReference>
<evidence type="ECO:0000256" key="1">
    <source>
        <dbReference type="ARBA" id="ARBA00001974"/>
    </source>
</evidence>
<dbReference type="InterPro" id="IPR037069">
    <property type="entry name" value="AcylCoA_DH/ox_N_sf"/>
</dbReference>
<keyword evidence="10" id="KW-1185">Reference proteome</keyword>
<dbReference type="InterPro" id="IPR036250">
    <property type="entry name" value="AcylCo_DH-like_C"/>
</dbReference>
<protein>
    <submittedName>
        <fullName evidence="9">Acyl-CoA dehydrogenase family protein</fullName>
    </submittedName>
</protein>
<evidence type="ECO:0000259" key="8">
    <source>
        <dbReference type="Pfam" id="PF02771"/>
    </source>
</evidence>